<feature type="domain" description="Outer membrane protein assembly factor BamE" evidence="5">
    <location>
        <begin position="41"/>
        <end position="109"/>
    </location>
</feature>
<sequence>MRLPQQNQSIMKVTRLLISVLVLLSLQACSSWIYRIDVPQGNYLAQQDVDRLRIDMTKEQVVYVLGHPVVNDPFNPDTWYYVYQMKRGMSDEHFDKELVLEFDNDRLVSMRGDFDTPEEFDTPLD</sequence>
<comment type="subcellular location">
    <subcellularLocation>
        <location evidence="4">Cell outer membrane</location>
        <topology evidence="4">Lipid-anchor</topology>
    </subcellularLocation>
</comment>
<keyword evidence="2 4" id="KW-0472">Membrane</keyword>
<evidence type="ECO:0000259" key="5">
    <source>
        <dbReference type="Pfam" id="PF04355"/>
    </source>
</evidence>
<keyword evidence="1 4" id="KW-0732">Signal</keyword>
<name>A0A2S2E3S3_9ALTE</name>
<dbReference type="InterPro" id="IPR037873">
    <property type="entry name" value="BamE-like"/>
</dbReference>
<comment type="function">
    <text evidence="4">Part of the outer membrane protein assembly complex, which is involved in assembly and insertion of beta-barrel proteins into the outer membrane.</text>
</comment>
<reference evidence="6 7" key="1">
    <citation type="submission" date="2018-05" db="EMBL/GenBank/DDBJ databases">
        <title>Salinimonas sp. HMF8227 Genome sequencing and assembly.</title>
        <authorList>
            <person name="Kang H."/>
            <person name="Kang J."/>
            <person name="Cha I."/>
            <person name="Kim H."/>
            <person name="Joh K."/>
        </authorList>
    </citation>
    <scope>NUCLEOTIDE SEQUENCE [LARGE SCALE GENOMIC DNA]</scope>
    <source>
        <strain evidence="6 7">HMF8227</strain>
    </source>
</reference>
<dbReference type="GO" id="GO:1990063">
    <property type="term" value="C:Bam protein complex"/>
    <property type="evidence" value="ECO:0007669"/>
    <property type="project" value="TreeGrafter"/>
</dbReference>
<dbReference type="Proteomes" id="UP000245728">
    <property type="component" value="Chromosome"/>
</dbReference>
<dbReference type="Pfam" id="PF04355">
    <property type="entry name" value="BamE"/>
    <property type="match status" value="1"/>
</dbReference>
<evidence type="ECO:0000313" key="6">
    <source>
        <dbReference type="EMBL" id="AWL12284.1"/>
    </source>
</evidence>
<dbReference type="GO" id="GO:0030674">
    <property type="term" value="F:protein-macromolecule adaptor activity"/>
    <property type="evidence" value="ECO:0007669"/>
    <property type="project" value="TreeGrafter"/>
</dbReference>
<keyword evidence="4" id="KW-0564">Palmitate</keyword>
<dbReference type="EMBL" id="CP029347">
    <property type="protein sequence ID" value="AWL12284.1"/>
    <property type="molecule type" value="Genomic_DNA"/>
</dbReference>
<evidence type="ECO:0000256" key="2">
    <source>
        <dbReference type="ARBA" id="ARBA00023136"/>
    </source>
</evidence>
<keyword evidence="7" id="KW-1185">Reference proteome</keyword>
<evidence type="ECO:0000256" key="3">
    <source>
        <dbReference type="ARBA" id="ARBA00023237"/>
    </source>
</evidence>
<dbReference type="HAMAP" id="MF_00925">
    <property type="entry name" value="OM_assembly_BamE"/>
    <property type="match status" value="1"/>
</dbReference>
<dbReference type="Gene3D" id="3.30.1450.10">
    <property type="match status" value="1"/>
</dbReference>
<gene>
    <name evidence="4" type="primary">bamE</name>
    <name evidence="6" type="ORF">HMF8227_01811</name>
</gene>
<comment type="subunit">
    <text evidence="4">Part of the Bam complex.</text>
</comment>
<proteinExistence type="inferred from homology"/>
<dbReference type="InterPro" id="IPR026592">
    <property type="entry name" value="BamE"/>
</dbReference>
<comment type="similarity">
    <text evidence="4">Belongs to the BamE family.</text>
</comment>
<protein>
    <recommendedName>
        <fullName evidence="4">Outer membrane protein assembly factor BamE</fullName>
    </recommendedName>
</protein>
<evidence type="ECO:0000256" key="4">
    <source>
        <dbReference type="HAMAP-Rule" id="MF_00925"/>
    </source>
</evidence>
<dbReference type="PANTHER" id="PTHR37482:SF1">
    <property type="entry name" value="OUTER MEMBRANE PROTEIN ASSEMBLY FACTOR BAME"/>
    <property type="match status" value="1"/>
</dbReference>
<dbReference type="KEGG" id="salh:HMF8227_01811"/>
<dbReference type="AlphaFoldDB" id="A0A2S2E3S3"/>
<keyword evidence="3 4" id="KW-0998">Cell outer membrane</keyword>
<dbReference type="PROSITE" id="PS51257">
    <property type="entry name" value="PROKAR_LIPOPROTEIN"/>
    <property type="match status" value="1"/>
</dbReference>
<evidence type="ECO:0000256" key="1">
    <source>
        <dbReference type="ARBA" id="ARBA00022729"/>
    </source>
</evidence>
<dbReference type="PANTHER" id="PTHR37482">
    <property type="entry name" value="OUTER MEMBRANE PROTEIN ASSEMBLY FACTOR BAME"/>
    <property type="match status" value="1"/>
</dbReference>
<accession>A0A2S2E3S3</accession>
<organism evidence="6 7">
    <name type="scientific">Saliniradius amylolyticus</name>
    <dbReference type="NCBI Taxonomy" id="2183582"/>
    <lineage>
        <taxon>Bacteria</taxon>
        <taxon>Pseudomonadati</taxon>
        <taxon>Pseudomonadota</taxon>
        <taxon>Gammaproteobacteria</taxon>
        <taxon>Alteromonadales</taxon>
        <taxon>Alteromonadaceae</taxon>
        <taxon>Saliniradius</taxon>
    </lineage>
</organism>
<dbReference type="GO" id="GO:0043165">
    <property type="term" value="P:Gram-negative-bacterium-type cell outer membrane assembly"/>
    <property type="evidence" value="ECO:0007669"/>
    <property type="project" value="UniProtKB-UniRule"/>
</dbReference>
<evidence type="ECO:0000313" key="7">
    <source>
        <dbReference type="Proteomes" id="UP000245728"/>
    </source>
</evidence>
<keyword evidence="4" id="KW-0449">Lipoprotein</keyword>
<dbReference type="GO" id="GO:0051205">
    <property type="term" value="P:protein insertion into membrane"/>
    <property type="evidence" value="ECO:0007669"/>
    <property type="project" value="UniProtKB-UniRule"/>
</dbReference>
<dbReference type="InterPro" id="IPR007450">
    <property type="entry name" value="BamE_dom"/>
</dbReference>